<dbReference type="PROSITE" id="PS50055">
    <property type="entry name" value="TYR_PHOSPHATASE_PTP"/>
    <property type="match status" value="1"/>
</dbReference>
<accession>A0A4Z1NZP8</accession>
<dbReference type="InterPro" id="IPR029021">
    <property type="entry name" value="Prot-tyrosine_phosphatase-like"/>
</dbReference>
<dbReference type="InterPro" id="IPR016130">
    <property type="entry name" value="Tyr_Pase_AS"/>
</dbReference>
<feature type="domain" description="Tyrosine specific protein phosphatases" evidence="4">
    <location>
        <begin position="253"/>
        <end position="339"/>
    </location>
</feature>
<dbReference type="SMART" id="SM00404">
    <property type="entry name" value="PTPc_motif"/>
    <property type="match status" value="1"/>
</dbReference>
<evidence type="ECO:0000313" key="5">
    <source>
        <dbReference type="EMBL" id="TID14284.1"/>
    </source>
</evidence>
<dbReference type="PANTHER" id="PTHR19134">
    <property type="entry name" value="RECEPTOR-TYPE TYROSINE-PROTEIN PHOSPHATASE"/>
    <property type="match status" value="1"/>
</dbReference>
<dbReference type="CDD" id="cd18533">
    <property type="entry name" value="PTP_fungal"/>
    <property type="match status" value="1"/>
</dbReference>
<organism evidence="5 6">
    <name type="scientific">Venturia nashicola</name>
    <dbReference type="NCBI Taxonomy" id="86259"/>
    <lineage>
        <taxon>Eukaryota</taxon>
        <taxon>Fungi</taxon>
        <taxon>Dikarya</taxon>
        <taxon>Ascomycota</taxon>
        <taxon>Pezizomycotina</taxon>
        <taxon>Dothideomycetes</taxon>
        <taxon>Pleosporomycetidae</taxon>
        <taxon>Venturiales</taxon>
        <taxon>Venturiaceae</taxon>
        <taxon>Venturia</taxon>
    </lineage>
</organism>
<evidence type="ECO:0000256" key="1">
    <source>
        <dbReference type="ARBA" id="ARBA00009649"/>
    </source>
</evidence>
<dbReference type="PROSITE" id="PS50056">
    <property type="entry name" value="TYR_PHOSPHATASE_2"/>
    <property type="match status" value="1"/>
</dbReference>
<evidence type="ECO:0000259" key="4">
    <source>
        <dbReference type="PROSITE" id="PS50056"/>
    </source>
</evidence>
<feature type="domain" description="Tyrosine-protein phosphatase" evidence="3">
    <location>
        <begin position="84"/>
        <end position="348"/>
    </location>
</feature>
<proteinExistence type="inferred from homology"/>
<keyword evidence="6" id="KW-1185">Reference proteome</keyword>
<dbReference type="SUPFAM" id="SSF52799">
    <property type="entry name" value="(Phosphotyrosine protein) phosphatases II"/>
    <property type="match status" value="1"/>
</dbReference>
<sequence length="388" mass="44166">MEVESSGNSSVDTSTLAADGQATKDSSPGPVSPEDSMPGFLKLSRAEIHNKFIDLEWQQRNRLARGGTYSPENDSQWARLANDETARRNRYMNVDPFVQNRVPLRVPEGHSDYINASFIKLSNTISGTKREFIATQGPKEGMHSHVWRMMWHECADPVVIVMLTQTYESGREKCFQYFPFDMANPELPVNEEDEFEDGFIATLTLKSITEDEATSSTIREMELTTADGQTKKVWHMLFGGWPDYSIPEGEDINGLVRLVDFSASKNPAIPDSGRTAPRVVHCSAGVGRTGTFIALDWLLAEFREGRFDNIDEDKDPIADIVDDLRRQRMMMVQGEQQFFFLYDVMRQLWIDRQTGNEKRLKLDGASLSPEEKLRAEFEQEMKDNAERI</sequence>
<gene>
    <name evidence="5" type="ORF">E6O75_ATG09363</name>
</gene>
<dbReference type="GO" id="GO:0004725">
    <property type="term" value="F:protein tyrosine phosphatase activity"/>
    <property type="evidence" value="ECO:0007669"/>
    <property type="project" value="InterPro"/>
</dbReference>
<dbReference type="InterPro" id="IPR003595">
    <property type="entry name" value="Tyr_Pase_cat"/>
</dbReference>
<feature type="compositionally biased region" description="Polar residues" evidence="2">
    <location>
        <begin position="1"/>
        <end position="16"/>
    </location>
</feature>
<reference evidence="5 6" key="1">
    <citation type="submission" date="2019-04" db="EMBL/GenBank/DDBJ databases">
        <title>High contiguity whole genome sequence and gene annotation resource for two Venturia nashicola isolates.</title>
        <authorList>
            <person name="Prokchorchik M."/>
            <person name="Won K."/>
            <person name="Lee Y."/>
            <person name="Choi E.D."/>
            <person name="Segonzac C."/>
            <person name="Sohn K.H."/>
        </authorList>
    </citation>
    <scope>NUCLEOTIDE SEQUENCE [LARGE SCALE GENOMIC DNA]</scope>
    <source>
        <strain evidence="5 6">PRI2</strain>
    </source>
</reference>
<dbReference type="InterPro" id="IPR000387">
    <property type="entry name" value="Tyr_Pase_dom"/>
</dbReference>
<dbReference type="EMBL" id="SNSC02000023">
    <property type="protein sequence ID" value="TID14284.1"/>
    <property type="molecule type" value="Genomic_DNA"/>
</dbReference>
<dbReference type="SMART" id="SM00194">
    <property type="entry name" value="PTPc"/>
    <property type="match status" value="1"/>
</dbReference>
<feature type="region of interest" description="Disordered" evidence="2">
    <location>
        <begin position="1"/>
        <end position="38"/>
    </location>
</feature>
<dbReference type="PRINTS" id="PR00700">
    <property type="entry name" value="PRTYPHPHTASE"/>
</dbReference>
<comment type="caution">
    <text evidence="5">The sequence shown here is derived from an EMBL/GenBank/DDBJ whole genome shotgun (WGS) entry which is preliminary data.</text>
</comment>
<comment type="similarity">
    <text evidence="1">Belongs to the protein-tyrosine phosphatase family. Non-receptor class subfamily.</text>
</comment>
<dbReference type="InterPro" id="IPR050348">
    <property type="entry name" value="Protein-Tyr_Phosphatase"/>
</dbReference>
<evidence type="ECO:0000256" key="2">
    <source>
        <dbReference type="SAM" id="MobiDB-lite"/>
    </source>
</evidence>
<protein>
    <submittedName>
        <fullName evidence="5">Uncharacterized protein</fullName>
    </submittedName>
</protein>
<dbReference type="STRING" id="86259.A0A4Z1NZP8"/>
<evidence type="ECO:0000313" key="6">
    <source>
        <dbReference type="Proteomes" id="UP000298493"/>
    </source>
</evidence>
<dbReference type="PROSITE" id="PS00383">
    <property type="entry name" value="TYR_PHOSPHATASE_1"/>
    <property type="match status" value="1"/>
</dbReference>
<dbReference type="PANTHER" id="PTHR19134:SF449">
    <property type="entry name" value="TYROSINE-PROTEIN PHOSPHATASE 1"/>
    <property type="match status" value="1"/>
</dbReference>
<evidence type="ECO:0000259" key="3">
    <source>
        <dbReference type="PROSITE" id="PS50055"/>
    </source>
</evidence>
<dbReference type="Gene3D" id="3.90.190.10">
    <property type="entry name" value="Protein tyrosine phosphatase superfamily"/>
    <property type="match status" value="1"/>
</dbReference>
<name>A0A4Z1NZP8_9PEZI</name>
<dbReference type="OrthoDB" id="10253954at2759"/>
<dbReference type="InterPro" id="IPR000242">
    <property type="entry name" value="PTP_cat"/>
</dbReference>
<dbReference type="Proteomes" id="UP000298493">
    <property type="component" value="Unassembled WGS sequence"/>
</dbReference>
<dbReference type="AlphaFoldDB" id="A0A4Z1NZP8"/>
<dbReference type="Pfam" id="PF00102">
    <property type="entry name" value="Y_phosphatase"/>
    <property type="match status" value="1"/>
</dbReference>